<dbReference type="Gene3D" id="3.90.550.10">
    <property type="entry name" value="Spore Coat Polysaccharide Biosynthesis Protein SpsA, Chain A"/>
    <property type="match status" value="1"/>
</dbReference>
<feature type="repeat" description="PPR" evidence="5">
    <location>
        <begin position="782"/>
        <end position="816"/>
    </location>
</feature>
<evidence type="ECO:0000256" key="5">
    <source>
        <dbReference type="PROSITE-ProRule" id="PRU00708"/>
    </source>
</evidence>
<dbReference type="Pfam" id="PF12854">
    <property type="entry name" value="PPR_1"/>
    <property type="match status" value="1"/>
</dbReference>
<keyword evidence="2" id="KW-0808">Transferase</keyword>
<dbReference type="InterPro" id="IPR050587">
    <property type="entry name" value="GNT1/Glycosyltrans_8"/>
</dbReference>
<dbReference type="InterPro" id="IPR002885">
    <property type="entry name" value="PPR_rpt"/>
</dbReference>
<evidence type="ECO:0000256" key="3">
    <source>
        <dbReference type="ARBA" id="ARBA00022737"/>
    </source>
</evidence>
<keyword evidence="8" id="KW-0732">Signal</keyword>
<dbReference type="EMBL" id="LR881470">
    <property type="protein sequence ID" value="CAD5332054.1"/>
    <property type="molecule type" value="Genomic_DNA"/>
</dbReference>
<evidence type="ECO:0000256" key="8">
    <source>
        <dbReference type="SAM" id="SignalP"/>
    </source>
</evidence>
<dbReference type="PANTHER" id="PTHR11183">
    <property type="entry name" value="GLYCOGENIN SUBFAMILY MEMBER"/>
    <property type="match status" value="1"/>
</dbReference>
<keyword evidence="3" id="KW-0677">Repeat</keyword>
<feature type="transmembrane region" description="Helical" evidence="7">
    <location>
        <begin position="372"/>
        <end position="394"/>
    </location>
</feature>
<evidence type="ECO:0000256" key="4">
    <source>
        <dbReference type="ARBA" id="ARBA00023211"/>
    </source>
</evidence>
<dbReference type="Pfam" id="PF01535">
    <property type="entry name" value="PPR"/>
    <property type="match status" value="1"/>
</dbReference>
<dbReference type="GO" id="GO:0016757">
    <property type="term" value="F:glycosyltransferase activity"/>
    <property type="evidence" value="ECO:0007669"/>
    <property type="project" value="UniProtKB-KW"/>
</dbReference>
<accession>A0A7G2F8J2</accession>
<feature type="repeat" description="PPR" evidence="5">
    <location>
        <begin position="817"/>
        <end position="851"/>
    </location>
</feature>
<dbReference type="SUPFAM" id="SSF53448">
    <property type="entry name" value="Nucleotide-diphospho-sugar transferases"/>
    <property type="match status" value="1"/>
</dbReference>
<keyword evidence="7" id="KW-0472">Membrane</keyword>
<dbReference type="CDD" id="cd02537">
    <property type="entry name" value="GT8_Glycogenin"/>
    <property type="match status" value="1"/>
</dbReference>
<feature type="repeat" description="PPR" evidence="5">
    <location>
        <begin position="731"/>
        <end position="765"/>
    </location>
</feature>
<keyword evidence="1" id="KW-0328">Glycosyltransferase</keyword>
<proteinExistence type="predicted"/>
<evidence type="ECO:0000256" key="1">
    <source>
        <dbReference type="ARBA" id="ARBA00022676"/>
    </source>
</evidence>
<feature type="chain" id="PRO_5028805346" evidence="8">
    <location>
        <begin position="26"/>
        <end position="961"/>
    </location>
</feature>
<evidence type="ECO:0000256" key="2">
    <source>
        <dbReference type="ARBA" id="ARBA00022679"/>
    </source>
</evidence>
<dbReference type="InterPro" id="IPR029044">
    <property type="entry name" value="Nucleotide-diphossugar_trans"/>
</dbReference>
<sequence length="961" mass="107324">MVRLKTSLWVLLLALVSIQLNGSFGSESSKVAYVTLLYGDEFLLGVRVLGKSIRDTGSTKDMVALVSDGVSDYSKKLLKADGWKVEKISLLANPNQVHPTRFWGVYTKLKIFNMTDYKKVVYLDADTIVVKNIEDLFKCSKFCANLKHSERLNSGVMVVEPSEALFNDMMRKVKTLSSYTGGDQGFLNSYYPDFPNARVFDPSVTPEVLKTRPVPAMERLSTLYNADVGLYMLANKWMVDDSKLHVIHYTLGPLKPWDWWTAWLVKPVDAWHSIRVKLEETLPGTGGGSNQHDELVVKFLFLLPLCALLFCIYRSIQGREGSLCWSSFSNQIRYLYYKVRSNGTLGYGGVSTMSPSYQPHSGNAQSKVPQHLGAVSVVVCFTAVLLSLGISFAIVPRQIMPWTGLVLVYEWTFTIFFLLFGVFLLFVHQHGKRIAIQSESSSLDDSAKVHQRAGGSCDVTTLYYGLGMAFLAIAAVSLPYILGITALFTRLGLMVGLAIILAAFMTYASEHLAVRWFLKELITPYGGAVNPIRGDTMRFTTSIINEHRRFSSSSRSWVSPICFSEKKKKPSPPPESSISPVETNPKTKFISHESAVSLMKRERDPQGVLDIFNKASQQKGFNHNNATYSVLLDNLVRHKKFLAVDAILHQMKYETCRFQESLFLNLMRHFSRSDLHDKVMEMFNLIQVIARVKPSLNAISTCLNLLIDSGEVNLSRKLLLYAKHNLGLQPNTCIFNILVKHHCKNGDINSAFLVVEEMKRNGETDEAMKLLGEMKASRCRADTLTYNVILRGLSSEGRSEEALQMLDQWGSEGVHLNKGSYRIILNALCCNGELEKAVKFLSVMSERGIWPHHATWNELVVRLCESGYTEIGVRVLIGFLRIGLIPGPKSWGAVVESICKERKKGLESYARTVSPAGSMTVAKTSAQTIVIVKWIITGFTAFGNPGAAIVTAERKGYSDLA</sequence>
<feature type="transmembrane region" description="Helical" evidence="7">
    <location>
        <begin position="488"/>
        <end position="508"/>
    </location>
</feature>
<evidence type="ECO:0000256" key="6">
    <source>
        <dbReference type="SAM" id="MobiDB-lite"/>
    </source>
</evidence>
<dbReference type="InterPro" id="IPR011990">
    <property type="entry name" value="TPR-like_helical_dom_sf"/>
</dbReference>
<evidence type="ECO:0000256" key="7">
    <source>
        <dbReference type="SAM" id="Phobius"/>
    </source>
</evidence>
<evidence type="ECO:0000313" key="10">
    <source>
        <dbReference type="Proteomes" id="UP000516314"/>
    </source>
</evidence>
<dbReference type="Gene3D" id="1.25.40.10">
    <property type="entry name" value="Tetratricopeptide repeat domain"/>
    <property type="match status" value="2"/>
</dbReference>
<name>A0A7G2F8J2_ARATH</name>
<dbReference type="NCBIfam" id="TIGR00756">
    <property type="entry name" value="PPR"/>
    <property type="match status" value="3"/>
</dbReference>
<keyword evidence="4" id="KW-0464">Manganese</keyword>
<dbReference type="Pfam" id="PF13041">
    <property type="entry name" value="PPR_2"/>
    <property type="match status" value="1"/>
</dbReference>
<feature type="transmembrane region" description="Helical" evidence="7">
    <location>
        <begin position="462"/>
        <end position="482"/>
    </location>
</feature>
<feature type="transmembrane region" description="Helical" evidence="7">
    <location>
        <begin position="406"/>
        <end position="427"/>
    </location>
</feature>
<dbReference type="PROSITE" id="PS51375">
    <property type="entry name" value="PPR"/>
    <property type="match status" value="3"/>
</dbReference>
<evidence type="ECO:0000313" key="9">
    <source>
        <dbReference type="EMBL" id="CAD5332054.1"/>
    </source>
</evidence>
<feature type="signal peptide" evidence="8">
    <location>
        <begin position="1"/>
        <end position="25"/>
    </location>
</feature>
<keyword evidence="7" id="KW-0812">Transmembrane</keyword>
<reference evidence="9 10" key="1">
    <citation type="submission" date="2020-09" db="EMBL/GenBank/DDBJ databases">
        <authorList>
            <person name="Ashkenazy H."/>
        </authorList>
    </citation>
    <scope>NUCLEOTIDE SEQUENCE [LARGE SCALE GENOMIC DNA]</scope>
    <source>
        <strain evidence="10">cv. Cdm-0</strain>
    </source>
</reference>
<feature type="region of interest" description="Disordered" evidence="6">
    <location>
        <begin position="565"/>
        <end position="584"/>
    </location>
</feature>
<dbReference type="FunFam" id="3.90.550.10:FF:000067">
    <property type="entry name" value="Hexosyltransferase"/>
    <property type="match status" value="1"/>
</dbReference>
<dbReference type="AlphaFoldDB" id="A0A7G2F8J2"/>
<dbReference type="Proteomes" id="UP000516314">
    <property type="component" value="Chromosome 5"/>
</dbReference>
<dbReference type="InterPro" id="IPR002495">
    <property type="entry name" value="Glyco_trans_8"/>
</dbReference>
<keyword evidence="7" id="KW-1133">Transmembrane helix</keyword>
<dbReference type="Pfam" id="PF01501">
    <property type="entry name" value="Glyco_transf_8"/>
    <property type="match status" value="1"/>
</dbReference>
<organism evidence="9 10">
    <name type="scientific">Arabidopsis thaliana</name>
    <name type="common">Mouse-ear cress</name>
    <dbReference type="NCBI Taxonomy" id="3702"/>
    <lineage>
        <taxon>Eukaryota</taxon>
        <taxon>Viridiplantae</taxon>
        <taxon>Streptophyta</taxon>
        <taxon>Embryophyta</taxon>
        <taxon>Tracheophyta</taxon>
        <taxon>Spermatophyta</taxon>
        <taxon>Magnoliopsida</taxon>
        <taxon>eudicotyledons</taxon>
        <taxon>Gunneridae</taxon>
        <taxon>Pentapetalae</taxon>
        <taxon>rosids</taxon>
        <taxon>malvids</taxon>
        <taxon>Brassicales</taxon>
        <taxon>Brassicaceae</taxon>
        <taxon>Camelineae</taxon>
        <taxon>Arabidopsis</taxon>
    </lineage>
</organism>
<protein>
    <submittedName>
        <fullName evidence="9">(thale cress) hypothetical protein</fullName>
    </submittedName>
</protein>
<gene>
    <name evidence="9" type="ORF">AT9943_LOCUS19481</name>
</gene>